<feature type="transmembrane region" description="Helical" evidence="7">
    <location>
        <begin position="265"/>
        <end position="284"/>
    </location>
</feature>
<keyword evidence="4 7" id="KW-1133">Transmembrane helix</keyword>
<keyword evidence="3 7" id="KW-0812">Transmembrane</keyword>
<proteinExistence type="predicted"/>
<keyword evidence="9" id="KW-1185">Reference proteome</keyword>
<dbReference type="PANTHER" id="PTHR30250:SF11">
    <property type="entry name" value="O-ANTIGEN TRANSPORTER-RELATED"/>
    <property type="match status" value="1"/>
</dbReference>
<comment type="caution">
    <text evidence="8">The sequence shown here is derived from an EMBL/GenBank/DDBJ whole genome shotgun (WGS) entry which is preliminary data.</text>
</comment>
<feature type="transmembrane region" description="Helical" evidence="7">
    <location>
        <begin position="390"/>
        <end position="411"/>
    </location>
</feature>
<feature type="region of interest" description="Disordered" evidence="6">
    <location>
        <begin position="1"/>
        <end position="39"/>
    </location>
</feature>
<dbReference type="InterPro" id="IPR050833">
    <property type="entry name" value="Poly_Biosynth_Transport"/>
</dbReference>
<keyword evidence="5 7" id="KW-0472">Membrane</keyword>
<evidence type="ECO:0000313" key="9">
    <source>
        <dbReference type="Proteomes" id="UP000440694"/>
    </source>
</evidence>
<dbReference type="AlphaFoldDB" id="A0A6I3KN17"/>
<reference evidence="8 9" key="1">
    <citation type="submission" date="2019-11" db="EMBL/GenBank/DDBJ databases">
        <title>Identification of a novel strain.</title>
        <authorList>
            <person name="Xu Q."/>
            <person name="Wang G."/>
        </authorList>
    </citation>
    <scope>NUCLEOTIDE SEQUENCE [LARGE SCALE GENOMIC DNA]</scope>
    <source>
        <strain evidence="9">xq</strain>
    </source>
</reference>
<evidence type="ECO:0000256" key="4">
    <source>
        <dbReference type="ARBA" id="ARBA00022989"/>
    </source>
</evidence>
<evidence type="ECO:0000256" key="6">
    <source>
        <dbReference type="SAM" id="MobiDB-lite"/>
    </source>
</evidence>
<evidence type="ECO:0000256" key="3">
    <source>
        <dbReference type="ARBA" id="ARBA00022692"/>
    </source>
</evidence>
<gene>
    <name evidence="8" type="ORF">GIW81_12770</name>
</gene>
<feature type="transmembrane region" description="Helical" evidence="7">
    <location>
        <begin position="475"/>
        <end position="492"/>
    </location>
</feature>
<organism evidence="8 9">
    <name type="scientific">Hyphomicrobium album</name>
    <dbReference type="NCBI Taxonomy" id="2665159"/>
    <lineage>
        <taxon>Bacteria</taxon>
        <taxon>Pseudomonadati</taxon>
        <taxon>Pseudomonadota</taxon>
        <taxon>Alphaproteobacteria</taxon>
        <taxon>Hyphomicrobiales</taxon>
        <taxon>Hyphomicrobiaceae</taxon>
        <taxon>Hyphomicrobium</taxon>
    </lineage>
</organism>
<dbReference type="GO" id="GO:0005886">
    <property type="term" value="C:plasma membrane"/>
    <property type="evidence" value="ECO:0007669"/>
    <property type="project" value="UniProtKB-SubCell"/>
</dbReference>
<feature type="transmembrane region" description="Helical" evidence="7">
    <location>
        <begin position="227"/>
        <end position="253"/>
    </location>
</feature>
<dbReference type="Pfam" id="PF01943">
    <property type="entry name" value="Polysacc_synt"/>
    <property type="match status" value="1"/>
</dbReference>
<comment type="subcellular location">
    <subcellularLocation>
        <location evidence="1">Cell membrane</location>
        <topology evidence="1">Multi-pass membrane protein</topology>
    </subcellularLocation>
</comment>
<evidence type="ECO:0000313" key="8">
    <source>
        <dbReference type="EMBL" id="MTD95206.1"/>
    </source>
</evidence>
<dbReference type="Proteomes" id="UP000440694">
    <property type="component" value="Unassembled WGS sequence"/>
</dbReference>
<keyword evidence="2" id="KW-1003">Cell membrane</keyword>
<feature type="compositionally biased region" description="Low complexity" evidence="6">
    <location>
        <begin position="28"/>
        <end position="39"/>
    </location>
</feature>
<name>A0A6I3KN17_9HYPH</name>
<protein>
    <submittedName>
        <fullName evidence="8">Oligosaccharide flippase family protein</fullName>
    </submittedName>
</protein>
<evidence type="ECO:0000256" key="1">
    <source>
        <dbReference type="ARBA" id="ARBA00004651"/>
    </source>
</evidence>
<dbReference type="InterPro" id="IPR002797">
    <property type="entry name" value="Polysacc_synth"/>
</dbReference>
<evidence type="ECO:0000256" key="5">
    <source>
        <dbReference type="ARBA" id="ARBA00023136"/>
    </source>
</evidence>
<feature type="transmembrane region" description="Helical" evidence="7">
    <location>
        <begin position="417"/>
        <end position="438"/>
    </location>
</feature>
<feature type="transmembrane region" description="Helical" evidence="7">
    <location>
        <begin position="200"/>
        <end position="220"/>
    </location>
</feature>
<feature type="transmembrane region" description="Helical" evidence="7">
    <location>
        <begin position="174"/>
        <end position="194"/>
    </location>
</feature>
<dbReference type="PANTHER" id="PTHR30250">
    <property type="entry name" value="PST FAMILY PREDICTED COLANIC ACID TRANSPORTER"/>
    <property type="match status" value="1"/>
</dbReference>
<dbReference type="EMBL" id="WMBQ01000002">
    <property type="protein sequence ID" value="MTD95206.1"/>
    <property type="molecule type" value="Genomic_DNA"/>
</dbReference>
<feature type="transmembrane region" description="Helical" evidence="7">
    <location>
        <begin position="126"/>
        <end position="153"/>
    </location>
</feature>
<evidence type="ECO:0000256" key="2">
    <source>
        <dbReference type="ARBA" id="ARBA00022475"/>
    </source>
</evidence>
<feature type="transmembrane region" description="Helical" evidence="7">
    <location>
        <begin position="94"/>
        <end position="114"/>
    </location>
</feature>
<evidence type="ECO:0000256" key="7">
    <source>
        <dbReference type="SAM" id="Phobius"/>
    </source>
</evidence>
<accession>A0A6I3KN17</accession>
<sequence>MVFTQRKWPTSSRPCTIRTAMPSDPAHGPTSPSACASASATGCSPEAEAEAMSHATVLGISTPAMLWLAVRELPSQILAVLEGKNDRHRAQRDAVTAFSVRCASAALLYLSQIALARWMGSYEYGIYVFVWTWVMILGGLADLGLGVATIRFVPHYRESGDPALVRGIVRGSRWLSLGVGTLIAFGGVALLYAFEPLDGPFMLPAYLALVCVPLYALTWVQDGIGKAFAWMGLSLVPGYIVRPALLLIAMIVAHAIGLPMEAKTAAAAAIIATWVTGVLQTVLMDVRLKEAIGSGTYRYEFPVWLKASWPLLATNASEFALQSADVLIISHYMTPTDVAIYFAAAKTMSLILFVHYAVGSSVANHFAALAARGDRVELDKFARDAAHWTFWPSLAAGCALLALGLPLLWLFGPQFTSGYPVMLILVVGFLFRASMGPTEFLLNMMGKQRISAAVQVTMALAAVALNFLLVPYYGLIGAAVASSSVLVVGALMNNYAVSRTLGIEVAVWSNLFKGKQAG</sequence>